<dbReference type="Proteomes" id="UP000663874">
    <property type="component" value="Unassembled WGS sequence"/>
</dbReference>
<comment type="caution">
    <text evidence="2">The sequence shown here is derived from an EMBL/GenBank/DDBJ whole genome shotgun (WGS) entry which is preliminary data.</text>
</comment>
<dbReference type="Proteomes" id="UP000663864">
    <property type="component" value="Unassembled WGS sequence"/>
</dbReference>
<dbReference type="Proteomes" id="UP000663836">
    <property type="component" value="Unassembled WGS sequence"/>
</dbReference>
<evidence type="ECO:0000313" key="4">
    <source>
        <dbReference type="Proteomes" id="UP000663874"/>
    </source>
</evidence>
<gene>
    <name evidence="2" type="ORF">FNK824_LOCUS33727</name>
    <name evidence="3" type="ORF">JBS370_LOCUS34666</name>
    <name evidence="1" type="ORF">ZHD862_LOCUS33708</name>
</gene>
<dbReference type="EMBL" id="CAJNOT010004084">
    <property type="protein sequence ID" value="CAF1415203.1"/>
    <property type="molecule type" value="Genomic_DNA"/>
</dbReference>
<accession>A0A819Y1A6</accession>
<proteinExistence type="predicted"/>
<evidence type="ECO:0000313" key="1">
    <source>
        <dbReference type="EMBL" id="CAF1415203.1"/>
    </source>
</evidence>
<dbReference type="EMBL" id="CAJOBE010012599">
    <property type="protein sequence ID" value="CAF4151888.1"/>
    <property type="molecule type" value="Genomic_DNA"/>
</dbReference>
<protein>
    <submittedName>
        <fullName evidence="2">Uncharacterized protein</fullName>
    </submittedName>
</protein>
<organism evidence="2 4">
    <name type="scientific">Rotaria sordida</name>
    <dbReference type="NCBI Taxonomy" id="392033"/>
    <lineage>
        <taxon>Eukaryota</taxon>
        <taxon>Metazoa</taxon>
        <taxon>Spiralia</taxon>
        <taxon>Gnathifera</taxon>
        <taxon>Rotifera</taxon>
        <taxon>Eurotatoria</taxon>
        <taxon>Bdelloidea</taxon>
        <taxon>Philodinida</taxon>
        <taxon>Philodinidae</taxon>
        <taxon>Rotaria</taxon>
    </lineage>
</organism>
<sequence>TNLITIGFYGGSRLRGSGLSLILSICDG</sequence>
<dbReference type="AlphaFoldDB" id="A0A819Y1A6"/>
<evidence type="ECO:0000313" key="3">
    <source>
        <dbReference type="EMBL" id="CAF4164234.1"/>
    </source>
</evidence>
<reference evidence="2" key="1">
    <citation type="submission" date="2021-02" db="EMBL/GenBank/DDBJ databases">
        <authorList>
            <person name="Nowell W R."/>
        </authorList>
    </citation>
    <scope>NUCLEOTIDE SEQUENCE</scope>
</reference>
<name>A0A819Y1A6_9BILA</name>
<feature type="non-terminal residue" evidence="2">
    <location>
        <position position="1"/>
    </location>
</feature>
<evidence type="ECO:0000313" key="2">
    <source>
        <dbReference type="EMBL" id="CAF4151888.1"/>
    </source>
</evidence>
<dbReference type="EMBL" id="CAJOBD010011221">
    <property type="protein sequence ID" value="CAF4164234.1"/>
    <property type="molecule type" value="Genomic_DNA"/>
</dbReference>